<keyword evidence="5 9" id="KW-0812">Transmembrane</keyword>
<dbReference type="STRING" id="393595.ABO_2705"/>
<keyword evidence="12" id="KW-1185">Reference proteome</keyword>
<dbReference type="PANTHER" id="PTHR33451">
    <property type="entry name" value="MALATE-2H(+)/NA(+)-LACTATE ANTIPORTER"/>
    <property type="match status" value="1"/>
</dbReference>
<evidence type="ECO:0000256" key="4">
    <source>
        <dbReference type="ARBA" id="ARBA00022475"/>
    </source>
</evidence>
<dbReference type="OrthoDB" id="9762978at2"/>
<evidence type="ECO:0000256" key="8">
    <source>
        <dbReference type="ARBA" id="ARBA00038435"/>
    </source>
</evidence>
<feature type="transmembrane region" description="Helical" evidence="9">
    <location>
        <begin position="387"/>
        <end position="407"/>
    </location>
</feature>
<keyword evidence="4" id="KW-1003">Cell membrane</keyword>
<dbReference type="HOGENOM" id="CLU_043525_0_0_6"/>
<evidence type="ECO:0000313" key="12">
    <source>
        <dbReference type="Proteomes" id="UP000008871"/>
    </source>
</evidence>
<evidence type="ECO:0000256" key="7">
    <source>
        <dbReference type="ARBA" id="ARBA00023136"/>
    </source>
</evidence>
<keyword evidence="2" id="KW-0813">Transport</keyword>
<dbReference type="Pfam" id="PF03553">
    <property type="entry name" value="Na_H_antiporter"/>
    <property type="match status" value="2"/>
</dbReference>
<feature type="transmembrane region" description="Helical" evidence="9">
    <location>
        <begin position="245"/>
        <end position="276"/>
    </location>
</feature>
<keyword evidence="3" id="KW-0050">Antiport</keyword>
<protein>
    <submittedName>
        <fullName evidence="11">Na+/H+ antiporter, putative</fullName>
    </submittedName>
</protein>
<feature type="transmembrane region" description="Helical" evidence="9">
    <location>
        <begin position="419"/>
        <end position="439"/>
    </location>
</feature>
<feature type="transmembrane region" description="Helical" evidence="9">
    <location>
        <begin position="48"/>
        <end position="66"/>
    </location>
</feature>
<dbReference type="Proteomes" id="UP000008871">
    <property type="component" value="Chromosome"/>
</dbReference>
<dbReference type="AlphaFoldDB" id="Q0VKZ5"/>
<feature type="transmembrane region" description="Helical" evidence="9">
    <location>
        <begin position="206"/>
        <end position="225"/>
    </location>
</feature>
<proteinExistence type="inferred from homology"/>
<feature type="transmembrane region" description="Helical" evidence="9">
    <location>
        <begin position="288"/>
        <end position="309"/>
    </location>
</feature>
<evidence type="ECO:0000256" key="1">
    <source>
        <dbReference type="ARBA" id="ARBA00004651"/>
    </source>
</evidence>
<keyword evidence="6 9" id="KW-1133">Transmembrane helix</keyword>
<feature type="transmembrane region" description="Helical" evidence="9">
    <location>
        <begin position="86"/>
        <end position="107"/>
    </location>
</feature>
<dbReference type="InterPro" id="IPR052180">
    <property type="entry name" value="NhaC_Na-H+_Antiporter"/>
</dbReference>
<dbReference type="RefSeq" id="WP_011589976.1">
    <property type="nucleotide sequence ID" value="NC_008260.1"/>
</dbReference>
<evidence type="ECO:0000256" key="2">
    <source>
        <dbReference type="ARBA" id="ARBA00022448"/>
    </source>
</evidence>
<dbReference type="KEGG" id="abo:ABO_2705"/>
<dbReference type="GO" id="GO:0005886">
    <property type="term" value="C:plasma membrane"/>
    <property type="evidence" value="ECO:0007669"/>
    <property type="project" value="UniProtKB-SubCell"/>
</dbReference>
<comment type="similarity">
    <text evidence="8">Belongs to the NhaC Na(+)/H(+) (TC 2.A.35) antiporter family.</text>
</comment>
<feature type="domain" description="Na+/H+ antiporter NhaC-like C-terminal" evidence="10">
    <location>
        <begin position="246"/>
        <end position="432"/>
    </location>
</feature>
<dbReference type="InterPro" id="IPR018461">
    <property type="entry name" value="Na/H_Antiport_NhaC-like_C"/>
</dbReference>
<dbReference type="GO" id="GO:0015297">
    <property type="term" value="F:antiporter activity"/>
    <property type="evidence" value="ECO:0007669"/>
    <property type="project" value="UniProtKB-KW"/>
</dbReference>
<evidence type="ECO:0000313" key="11">
    <source>
        <dbReference type="EMBL" id="CAL18153.1"/>
    </source>
</evidence>
<name>Q0VKZ5_ALCBS</name>
<accession>Q0VKZ5</accession>
<evidence type="ECO:0000256" key="5">
    <source>
        <dbReference type="ARBA" id="ARBA00022692"/>
    </source>
</evidence>
<feature type="transmembrane region" description="Helical" evidence="9">
    <location>
        <begin position="343"/>
        <end position="366"/>
    </location>
</feature>
<dbReference type="EMBL" id="AM286690">
    <property type="protein sequence ID" value="CAL18153.1"/>
    <property type="molecule type" value="Genomic_DNA"/>
</dbReference>
<evidence type="ECO:0000256" key="3">
    <source>
        <dbReference type="ARBA" id="ARBA00022449"/>
    </source>
</evidence>
<dbReference type="PANTHER" id="PTHR33451:SF5">
    <property type="entry name" value="NA+_H+ ANTIPORTER"/>
    <property type="match status" value="1"/>
</dbReference>
<comment type="subcellular location">
    <subcellularLocation>
        <location evidence="1">Cell membrane</location>
        <topology evidence="1">Multi-pass membrane protein</topology>
    </subcellularLocation>
</comment>
<feature type="transmembrane region" description="Helical" evidence="9">
    <location>
        <begin position="14"/>
        <end position="36"/>
    </location>
</feature>
<evidence type="ECO:0000256" key="9">
    <source>
        <dbReference type="SAM" id="Phobius"/>
    </source>
</evidence>
<feature type="domain" description="Na+/H+ antiporter NhaC-like C-terminal" evidence="10">
    <location>
        <begin position="52"/>
        <end position="205"/>
    </location>
</feature>
<reference evidence="11 12" key="1">
    <citation type="journal article" date="2006" name="Nat. Biotechnol.">
        <title>Genome sequence of the ubiquitous hydrocarbon-degrading marine bacterium Alcanivorax borkumensis.</title>
        <authorList>
            <person name="Schneiker S."/>
            <person name="Martins dos Santos V.A.P."/>
            <person name="Bartels D."/>
            <person name="Bekel T."/>
            <person name="Brecht M."/>
            <person name="Buhrmester J."/>
            <person name="Chernikova T.N."/>
            <person name="Denaro R."/>
            <person name="Ferrer M."/>
            <person name="Gertler C."/>
            <person name="Goesmann A."/>
            <person name="Golyshina O.V."/>
            <person name="Kaminski F."/>
            <person name="Khachane A.N."/>
            <person name="Lang S."/>
            <person name="Linke B."/>
            <person name="McHardy A.C."/>
            <person name="Meyer F."/>
            <person name="Nechitaylo T."/>
            <person name="Puehler A."/>
            <person name="Regenhardt D."/>
            <person name="Rupp O."/>
            <person name="Sabirova J.S."/>
            <person name="Selbitschka W."/>
            <person name="Yakimov M.M."/>
            <person name="Timmis K.N."/>
            <person name="Vorhoelter F.-J."/>
            <person name="Weidner S."/>
            <person name="Kaiser O."/>
            <person name="Golyshin P.N."/>
        </authorList>
    </citation>
    <scope>NUCLEOTIDE SEQUENCE [LARGE SCALE GENOMIC DNA]</scope>
    <source>
        <strain evidence="12">ATCC 700651 / DSM 11573 / NCIMB 13689 / SK2</strain>
    </source>
</reference>
<organism evidence="11 12">
    <name type="scientific">Alcanivorax borkumensis (strain ATCC 700651 / DSM 11573 / NCIMB 13689 / SK2)</name>
    <dbReference type="NCBI Taxonomy" id="393595"/>
    <lineage>
        <taxon>Bacteria</taxon>
        <taxon>Pseudomonadati</taxon>
        <taxon>Pseudomonadota</taxon>
        <taxon>Gammaproteobacteria</taxon>
        <taxon>Oceanospirillales</taxon>
        <taxon>Alcanivoracaceae</taxon>
        <taxon>Alcanivorax</taxon>
    </lineage>
</organism>
<dbReference type="eggNOG" id="COG1757">
    <property type="taxonomic scope" value="Bacteria"/>
</dbReference>
<keyword evidence="7 9" id="KW-0472">Membrane</keyword>
<gene>
    <name evidence="11" type="ordered locus">ABO_2705</name>
</gene>
<evidence type="ECO:0000259" key="10">
    <source>
        <dbReference type="Pfam" id="PF03553"/>
    </source>
</evidence>
<evidence type="ECO:0000256" key="6">
    <source>
        <dbReference type="ARBA" id="ARBA00022989"/>
    </source>
</evidence>
<sequence length="448" mass="47195">MANTHNHAVPSGRVWPLLPLLFFLVVFLGSGLYYTAADTDFAFYQIKAPVVAMVAIVLSMLMARLAGQRLNTSVERLVAGIGHPNIILMCLVFLLAGAFASVSVSIGSVEATVQLGLSIIPSQWVLPALFLISAFIATAMGTSMGTIAATAPIAVGFTGATGLPMSLALGAVVGGAMFGDNLSMISDTTIAATRSQGVSLKDKFRVNIWIAVPAALLTLGLLIVLGGGEHQVESKPFQVALVVPYLLVFGLALSGLNVLAVLIIGIVAAGATGIAMMDDYNLATMNGAIYEGFQGMFEIMLLSMLIGGLSQLMTDQGGTRWVIERIHGLTRWLRLPLQRAGEMGIALLVVFANVFVANNTVAIVLTGEMARDIATDHGVDLRRSASMLDIFSCVVQGLIPYGAQVLLACSIAKLSPLALIGSIHYCWVLAIVGIVAITINRPRLNFVK</sequence>